<gene>
    <name evidence="3" type="ORF">FUA48_02640</name>
</gene>
<proteinExistence type="predicted"/>
<dbReference type="EMBL" id="CP042831">
    <property type="protein sequence ID" value="QEE48506.1"/>
    <property type="molecule type" value="Genomic_DNA"/>
</dbReference>
<sequence length="227" mass="25568">MKNLLFLLCFTFISTTVKAQSDDIERPSVGFNVGPTLSNIRGNEAADKNKYAFNFMAGVSFEHPVSRQFSILANINYERKTFKQDIVFDGFQGNFDPIVDPAFQTGEITFRGTLHYITIPLDIRYYIGESKKIFINAGPYASVFIDDSYTLDGDKTTDGDSEANFKTMDFGINLGIGTKFALSQTQALSVELRHNYGLTDISDMKHINENKVKTNAFNLIVNWSFQL</sequence>
<dbReference type="AlphaFoldDB" id="A0A5B9FR33"/>
<keyword evidence="1" id="KW-0732">Signal</keyword>
<dbReference type="Gene3D" id="2.40.160.20">
    <property type="match status" value="1"/>
</dbReference>
<feature type="domain" description="Outer membrane protein beta-barrel" evidence="2">
    <location>
        <begin position="19"/>
        <end position="202"/>
    </location>
</feature>
<reference evidence="3 4" key="1">
    <citation type="submission" date="2019-08" db="EMBL/GenBank/DDBJ databases">
        <title>Flavobacterium alkalisoli sp. nov., isolated from rhizosphere soil of Suaeda salsa.</title>
        <authorList>
            <person name="Sun J.-Q."/>
            <person name="Xu L."/>
        </authorList>
    </citation>
    <scope>NUCLEOTIDE SEQUENCE [LARGE SCALE GENOMIC DNA]</scope>
    <source>
        <strain evidence="3 4">XS-5</strain>
    </source>
</reference>
<protein>
    <submittedName>
        <fullName evidence="3">PorT family protein</fullName>
    </submittedName>
</protein>
<dbReference type="InterPro" id="IPR011250">
    <property type="entry name" value="OMP/PagP_B-barrel"/>
</dbReference>
<feature type="signal peptide" evidence="1">
    <location>
        <begin position="1"/>
        <end position="19"/>
    </location>
</feature>
<dbReference type="InterPro" id="IPR025665">
    <property type="entry name" value="Beta-barrel_OMP_2"/>
</dbReference>
<feature type="chain" id="PRO_5022707799" evidence="1">
    <location>
        <begin position="20"/>
        <end position="227"/>
    </location>
</feature>
<evidence type="ECO:0000259" key="2">
    <source>
        <dbReference type="Pfam" id="PF13568"/>
    </source>
</evidence>
<dbReference type="SUPFAM" id="SSF56925">
    <property type="entry name" value="OMPA-like"/>
    <property type="match status" value="1"/>
</dbReference>
<organism evidence="3 4">
    <name type="scientific">Flavobacterium alkalisoli</name>
    <dbReference type="NCBI Taxonomy" id="2602769"/>
    <lineage>
        <taxon>Bacteria</taxon>
        <taxon>Pseudomonadati</taxon>
        <taxon>Bacteroidota</taxon>
        <taxon>Flavobacteriia</taxon>
        <taxon>Flavobacteriales</taxon>
        <taxon>Flavobacteriaceae</taxon>
        <taxon>Flavobacterium</taxon>
    </lineage>
</organism>
<name>A0A5B9FR33_9FLAO</name>
<dbReference type="Pfam" id="PF13568">
    <property type="entry name" value="OMP_b-brl_2"/>
    <property type="match status" value="1"/>
</dbReference>
<dbReference type="RefSeq" id="WP_147581989.1">
    <property type="nucleotide sequence ID" value="NZ_CP042831.1"/>
</dbReference>
<evidence type="ECO:0000313" key="3">
    <source>
        <dbReference type="EMBL" id="QEE48506.1"/>
    </source>
</evidence>
<dbReference type="OrthoDB" id="893738at2"/>
<evidence type="ECO:0000256" key="1">
    <source>
        <dbReference type="SAM" id="SignalP"/>
    </source>
</evidence>
<dbReference type="KEGG" id="fak:FUA48_02640"/>
<evidence type="ECO:0000313" key="4">
    <source>
        <dbReference type="Proteomes" id="UP000321222"/>
    </source>
</evidence>
<keyword evidence="4" id="KW-1185">Reference proteome</keyword>
<dbReference type="Proteomes" id="UP000321222">
    <property type="component" value="Chromosome"/>
</dbReference>
<accession>A0A5B9FR33</accession>